<gene>
    <name evidence="1" type="ORF">MUCCIDRAFT_114610</name>
</gene>
<dbReference type="Proteomes" id="UP000077051">
    <property type="component" value="Unassembled WGS sequence"/>
</dbReference>
<dbReference type="AlphaFoldDB" id="A0A168I0Y2"/>
<dbReference type="VEuPathDB" id="FungiDB:MUCCIDRAFT_114610"/>
<keyword evidence="2" id="KW-1185">Reference proteome</keyword>
<comment type="caution">
    <text evidence="1">The sequence shown here is derived from an EMBL/GenBank/DDBJ whole genome shotgun (WGS) entry which is preliminary data.</text>
</comment>
<protein>
    <submittedName>
        <fullName evidence="1">Uncharacterized protein</fullName>
    </submittedName>
</protein>
<proteinExistence type="predicted"/>
<dbReference type="EMBL" id="AMYB01000008">
    <property type="protein sequence ID" value="OAC99422.1"/>
    <property type="molecule type" value="Genomic_DNA"/>
</dbReference>
<name>A0A168I0Y2_MUCCL</name>
<reference evidence="1 2" key="1">
    <citation type="submission" date="2015-06" db="EMBL/GenBank/DDBJ databases">
        <title>Expansion of signal transduction pathways in fungi by whole-genome duplication.</title>
        <authorList>
            <consortium name="DOE Joint Genome Institute"/>
            <person name="Corrochano L.M."/>
            <person name="Kuo A."/>
            <person name="Marcet-Houben M."/>
            <person name="Polaino S."/>
            <person name="Salamov A."/>
            <person name="Villalobos J.M."/>
            <person name="Alvarez M.I."/>
            <person name="Avalos J."/>
            <person name="Benito E.P."/>
            <person name="Benoit I."/>
            <person name="Burger G."/>
            <person name="Camino L.P."/>
            <person name="Canovas D."/>
            <person name="Cerda-Olmedo E."/>
            <person name="Cheng J.-F."/>
            <person name="Dominguez A."/>
            <person name="Elias M."/>
            <person name="Eslava A.P."/>
            <person name="Glaser F."/>
            <person name="Grimwood J."/>
            <person name="Gutierrez G."/>
            <person name="Heitman J."/>
            <person name="Henrissat B."/>
            <person name="Iturriaga E.A."/>
            <person name="Lang B.F."/>
            <person name="Lavin J.L."/>
            <person name="Lee S."/>
            <person name="Li W."/>
            <person name="Lindquist E."/>
            <person name="Lopez-Garcia S."/>
            <person name="Luque E.M."/>
            <person name="Marcos A.T."/>
            <person name="Martin J."/>
            <person name="Mccluskey K."/>
            <person name="Medina H.R."/>
            <person name="Miralles-Duran A."/>
            <person name="Miyazaki A."/>
            <person name="Munoz-Torres E."/>
            <person name="Oguiza J.A."/>
            <person name="Ohm R."/>
            <person name="Olmedo M."/>
            <person name="Orejas M."/>
            <person name="Ortiz-Castellanos L."/>
            <person name="Pisabarro A.G."/>
            <person name="Rodriguez-Romero J."/>
            <person name="Ruiz-Herrera J."/>
            <person name="Ruiz-Vazquez R."/>
            <person name="Sanz C."/>
            <person name="Schackwitz W."/>
            <person name="Schmutz J."/>
            <person name="Shahriari M."/>
            <person name="Shelest E."/>
            <person name="Silva-Franco F."/>
            <person name="Soanes D."/>
            <person name="Syed K."/>
            <person name="Tagua V.G."/>
            <person name="Talbot N.J."/>
            <person name="Thon M."/>
            <person name="De Vries R.P."/>
            <person name="Wiebenga A."/>
            <person name="Yadav J.S."/>
            <person name="Braun E.L."/>
            <person name="Baker S."/>
            <person name="Garre V."/>
            <person name="Horwitz B."/>
            <person name="Torres-Martinez S."/>
            <person name="Idnurm A."/>
            <person name="Herrera-Estrella A."/>
            <person name="Gabaldon T."/>
            <person name="Grigoriev I.V."/>
        </authorList>
    </citation>
    <scope>NUCLEOTIDE SEQUENCE [LARGE SCALE GENOMIC DNA]</scope>
    <source>
        <strain evidence="1 2">CBS 277.49</strain>
    </source>
</reference>
<evidence type="ECO:0000313" key="2">
    <source>
        <dbReference type="Proteomes" id="UP000077051"/>
    </source>
</evidence>
<sequence>MKVQDEHAAAQAAANATAAAIATAANAATIANPIIPPLEVLLQLFPLTMPSSLAKPNPDYTNDADWAMFFNSMSIALNASDAVETDTDAADDDEDSVPIQN</sequence>
<accession>A0A168I0Y2</accession>
<organism evidence="1 2">
    <name type="scientific">Mucor lusitanicus CBS 277.49</name>
    <dbReference type="NCBI Taxonomy" id="747725"/>
    <lineage>
        <taxon>Eukaryota</taxon>
        <taxon>Fungi</taxon>
        <taxon>Fungi incertae sedis</taxon>
        <taxon>Mucoromycota</taxon>
        <taxon>Mucoromycotina</taxon>
        <taxon>Mucoromycetes</taxon>
        <taxon>Mucorales</taxon>
        <taxon>Mucorineae</taxon>
        <taxon>Mucoraceae</taxon>
        <taxon>Mucor</taxon>
    </lineage>
</organism>
<evidence type="ECO:0000313" key="1">
    <source>
        <dbReference type="EMBL" id="OAC99422.1"/>
    </source>
</evidence>